<reference evidence="9" key="1">
    <citation type="journal article" date="2019" name="Int. J. Syst. Evol. Microbiol.">
        <title>The Global Catalogue of Microorganisms (GCM) 10K type strain sequencing project: providing services to taxonomists for standard genome sequencing and annotation.</title>
        <authorList>
            <consortium name="The Broad Institute Genomics Platform"/>
            <consortium name="The Broad Institute Genome Sequencing Center for Infectious Disease"/>
            <person name="Wu L."/>
            <person name="Ma J."/>
        </authorList>
    </citation>
    <scope>NUCLEOTIDE SEQUENCE [LARGE SCALE GENOMIC DNA]</scope>
    <source>
        <strain evidence="9">CGMCC 4.7405</strain>
    </source>
</reference>
<dbReference type="Gene3D" id="3.50.30.60">
    <property type="entry name" value="LD-carboxypeptidase A C-terminal domain-like"/>
    <property type="match status" value="1"/>
</dbReference>
<feature type="domain" description="LD-carboxypeptidase N-terminal" evidence="6">
    <location>
        <begin position="10"/>
        <end position="122"/>
    </location>
</feature>
<evidence type="ECO:0000259" key="6">
    <source>
        <dbReference type="Pfam" id="PF02016"/>
    </source>
</evidence>
<dbReference type="SUPFAM" id="SSF52317">
    <property type="entry name" value="Class I glutamine amidotransferase-like"/>
    <property type="match status" value="1"/>
</dbReference>
<dbReference type="PANTHER" id="PTHR30237">
    <property type="entry name" value="MURAMOYLTETRAPEPTIDE CARBOXYPEPTIDASE"/>
    <property type="match status" value="1"/>
</dbReference>
<evidence type="ECO:0000256" key="2">
    <source>
        <dbReference type="ARBA" id="ARBA00022645"/>
    </source>
</evidence>
<dbReference type="InterPro" id="IPR040921">
    <property type="entry name" value="Peptidase_S66C"/>
</dbReference>
<protein>
    <submittedName>
        <fullName evidence="8">LD-carboxypeptidase</fullName>
    </submittedName>
</protein>
<keyword evidence="3" id="KW-0645">Protease</keyword>
<accession>A0ABV8BVK2</accession>
<evidence type="ECO:0000313" key="9">
    <source>
        <dbReference type="Proteomes" id="UP001595690"/>
    </source>
</evidence>
<keyword evidence="2" id="KW-0121">Carboxypeptidase</keyword>
<evidence type="ECO:0000256" key="4">
    <source>
        <dbReference type="ARBA" id="ARBA00022801"/>
    </source>
</evidence>
<comment type="caution">
    <text evidence="8">The sequence shown here is derived from an EMBL/GenBank/DDBJ whole genome shotgun (WGS) entry which is preliminary data.</text>
</comment>
<organism evidence="8 9">
    <name type="scientific">Lentzea rhizosphaerae</name>
    <dbReference type="NCBI Taxonomy" id="2041025"/>
    <lineage>
        <taxon>Bacteria</taxon>
        <taxon>Bacillati</taxon>
        <taxon>Actinomycetota</taxon>
        <taxon>Actinomycetes</taxon>
        <taxon>Pseudonocardiales</taxon>
        <taxon>Pseudonocardiaceae</taxon>
        <taxon>Lentzea</taxon>
    </lineage>
</organism>
<evidence type="ECO:0000256" key="5">
    <source>
        <dbReference type="ARBA" id="ARBA00022825"/>
    </source>
</evidence>
<feature type="domain" description="LD-carboxypeptidase C-terminal" evidence="7">
    <location>
        <begin position="163"/>
        <end position="272"/>
    </location>
</feature>
<dbReference type="Gene3D" id="3.40.50.10740">
    <property type="entry name" value="Class I glutamine amidotransferase-like"/>
    <property type="match status" value="1"/>
</dbReference>
<keyword evidence="5" id="KW-0720">Serine protease</keyword>
<dbReference type="EMBL" id="JBHRZI010000015">
    <property type="protein sequence ID" value="MFC3893945.1"/>
    <property type="molecule type" value="Genomic_DNA"/>
</dbReference>
<dbReference type="Pfam" id="PF17676">
    <property type="entry name" value="Peptidase_S66C"/>
    <property type="match status" value="1"/>
</dbReference>
<dbReference type="RefSeq" id="WP_382374880.1">
    <property type="nucleotide sequence ID" value="NZ_JBHRZI010000015.1"/>
</dbReference>
<dbReference type="InterPro" id="IPR003507">
    <property type="entry name" value="S66_fam"/>
</dbReference>
<evidence type="ECO:0000313" key="8">
    <source>
        <dbReference type="EMBL" id="MFC3893945.1"/>
    </source>
</evidence>
<keyword evidence="4" id="KW-0378">Hydrolase</keyword>
<dbReference type="InterPro" id="IPR029062">
    <property type="entry name" value="Class_I_gatase-like"/>
</dbReference>
<evidence type="ECO:0000256" key="1">
    <source>
        <dbReference type="ARBA" id="ARBA00010233"/>
    </source>
</evidence>
<dbReference type="PANTHER" id="PTHR30237:SF2">
    <property type="entry name" value="MUREIN TETRAPEPTIDE CARBOXYPEPTIDASE"/>
    <property type="match status" value="1"/>
</dbReference>
<dbReference type="CDD" id="cd07025">
    <property type="entry name" value="Peptidase_S66"/>
    <property type="match status" value="1"/>
</dbReference>
<comment type="similarity">
    <text evidence="1">Belongs to the peptidase S66 family.</text>
</comment>
<dbReference type="PIRSF" id="PIRSF028757">
    <property type="entry name" value="LD-carboxypeptidase"/>
    <property type="match status" value="1"/>
</dbReference>
<dbReference type="InterPro" id="IPR040449">
    <property type="entry name" value="Peptidase_S66_N"/>
</dbReference>
<gene>
    <name evidence="8" type="ORF">ACFOWZ_20910</name>
</gene>
<dbReference type="Pfam" id="PF02016">
    <property type="entry name" value="Peptidase_S66"/>
    <property type="match status" value="1"/>
</dbReference>
<dbReference type="InterPro" id="IPR027478">
    <property type="entry name" value="LdcA_N"/>
</dbReference>
<dbReference type="Proteomes" id="UP001595690">
    <property type="component" value="Unassembled WGS sequence"/>
</dbReference>
<keyword evidence="9" id="KW-1185">Reference proteome</keyword>
<sequence length="285" mass="29477">MSSLSRGDRVALVSPAGPALPSRLAAGVQVLQSWGLEVTTPVVAPWSLPYLAGSDAARAAEFVSGWCSDVAAVFCVRGGYGCLRMTDLVPWKDLPPRVFVGSSDVTVLHTELNAVGLPTVFGPMPGTSDFVDDPLAQARLHSVLFEDVRSWTAGTPVVPGVARGVLTGGNAALLAAGVGGPRWAPPPDGAIALLEDVGEEPYRLDRILTQLLRAGWFEPVSGIVLGSWTGCGDVSSVLVDRLGSLGVPVLGEFGFGHCAGSWSLPLGVQAELDASAGTLTLVQAR</sequence>
<dbReference type="InterPro" id="IPR027461">
    <property type="entry name" value="Carboxypeptidase_A_C_sf"/>
</dbReference>
<evidence type="ECO:0000256" key="3">
    <source>
        <dbReference type="ARBA" id="ARBA00022670"/>
    </source>
</evidence>
<name>A0ABV8BVK2_9PSEU</name>
<evidence type="ECO:0000259" key="7">
    <source>
        <dbReference type="Pfam" id="PF17676"/>
    </source>
</evidence>
<proteinExistence type="inferred from homology"/>
<dbReference type="SUPFAM" id="SSF141986">
    <property type="entry name" value="LD-carboxypeptidase A C-terminal domain-like"/>
    <property type="match status" value="1"/>
</dbReference>